<name>Q8NDK2_HUMAN</name>
<reference evidence="5" key="1">
    <citation type="submission" date="2005-01" db="EMBL/GenBank/DDBJ databases">
        <authorList>
            <consortium name="The German cDNA Consortium"/>
            <person name="Ansorge W."/>
            <person name="Krieger S."/>
            <person name="Regiert T."/>
            <person name="Rittmueller C."/>
            <person name="Schwager B."/>
            <person name="Mewes H.W."/>
            <person name="Weil B."/>
            <person name="Amid C."/>
            <person name="Osanger A."/>
            <person name="Fobo G."/>
            <person name="Han M."/>
            <person name="Wiemann S."/>
        </authorList>
    </citation>
    <scope>NUCLEOTIDE SEQUENCE</scope>
    <source>
        <tissue evidence="5">Testis</tissue>
    </source>
</reference>
<dbReference type="DNASU" id="55663"/>
<dbReference type="OrthoDB" id="6077919at2759"/>
<evidence type="ECO:0000256" key="2">
    <source>
        <dbReference type="PROSITE-ProRule" id="PRU00187"/>
    </source>
</evidence>
<dbReference type="PANTHER" id="PTHR45935:SF27">
    <property type="entry name" value="ZINC FINGER PROTEIN 446"/>
    <property type="match status" value="1"/>
</dbReference>
<dbReference type="InterPro" id="IPR038269">
    <property type="entry name" value="SCAN_sf"/>
</dbReference>
<organism evidence="5">
    <name type="scientific">Homo sapiens</name>
    <name type="common">Human</name>
    <dbReference type="NCBI Taxonomy" id="9606"/>
    <lineage>
        <taxon>Eukaryota</taxon>
        <taxon>Metazoa</taxon>
        <taxon>Chordata</taxon>
        <taxon>Craniata</taxon>
        <taxon>Vertebrata</taxon>
        <taxon>Euteleostomi</taxon>
        <taxon>Mammalia</taxon>
        <taxon>Eutheria</taxon>
        <taxon>Euarchontoglires</taxon>
        <taxon>Primates</taxon>
        <taxon>Haplorrhini</taxon>
        <taxon>Catarrhini</taxon>
        <taxon>Hominidae</taxon>
        <taxon>Homo</taxon>
    </lineage>
</organism>
<keyword evidence="1 2" id="KW-0539">Nucleus</keyword>
<dbReference type="FunFam" id="1.10.4020.10:FF:000001">
    <property type="entry name" value="zinc finger protein 263 isoform X1"/>
    <property type="match status" value="1"/>
</dbReference>
<comment type="subcellular location">
    <subcellularLocation>
        <location evidence="2">Nucleus</location>
    </subcellularLocation>
</comment>
<dbReference type="AlphaFoldDB" id="Q8NDK2"/>
<dbReference type="PANTHER" id="PTHR45935">
    <property type="entry name" value="PROTEIN ZBED8-RELATED"/>
    <property type="match status" value="1"/>
</dbReference>
<dbReference type="SUPFAM" id="SSF47353">
    <property type="entry name" value="Retrovirus capsid dimerization domain-like"/>
    <property type="match status" value="1"/>
</dbReference>
<dbReference type="Gene3D" id="1.10.4020.10">
    <property type="entry name" value="DNA breaking-rejoining enzymes"/>
    <property type="match status" value="1"/>
</dbReference>
<protein>
    <submittedName>
        <fullName evidence="5">Uncharacterized protein DKFZp434K202</fullName>
    </submittedName>
</protein>
<dbReference type="GO" id="GO:0005634">
    <property type="term" value="C:nucleus"/>
    <property type="evidence" value="ECO:0007669"/>
    <property type="project" value="UniProtKB-SubCell"/>
</dbReference>
<evidence type="ECO:0000256" key="1">
    <source>
        <dbReference type="ARBA" id="ARBA00023242"/>
    </source>
</evidence>
<sequence length="155" mass="17185">MPSPLGPPCLPVMDPETTLEEPETARLRFRGFCYQEVAGPREALARLRELCCQWLQPEAHSKEQMLEMLVLEQFLGTLPPEIQAWVRGQRPGSPEEAAALVEGLQHDPGQLLGWITAHVLKQEVLPAAQKTEEPLGAPTPQGQWSPLGKVPRTPE</sequence>
<proteinExistence type="evidence at transcript level"/>
<dbReference type="EMBL" id="AL833955">
    <property type="protein sequence ID" value="CAD38805.1"/>
    <property type="molecule type" value="mRNA"/>
</dbReference>
<dbReference type="InterPro" id="IPR003309">
    <property type="entry name" value="SCAN_dom"/>
</dbReference>
<feature type="domain" description="SCAN box" evidence="4">
    <location>
        <begin position="26"/>
        <end position="107"/>
    </location>
</feature>
<dbReference type="Pfam" id="PF02023">
    <property type="entry name" value="SCAN"/>
    <property type="match status" value="1"/>
</dbReference>
<accession>Q8NDK2</accession>
<dbReference type="SMART" id="SM00431">
    <property type="entry name" value="SCAN"/>
    <property type="match status" value="1"/>
</dbReference>
<evidence type="ECO:0000313" key="5">
    <source>
        <dbReference type="EMBL" id="CAD38805.1"/>
    </source>
</evidence>
<evidence type="ECO:0000256" key="3">
    <source>
        <dbReference type="SAM" id="MobiDB-lite"/>
    </source>
</evidence>
<evidence type="ECO:0000259" key="4">
    <source>
        <dbReference type="PROSITE" id="PS50804"/>
    </source>
</evidence>
<dbReference type="BioGRID-ORCS" id="55663">
    <property type="hits" value="17 hits in 1177 CRISPR screens"/>
</dbReference>
<dbReference type="PeptideAtlas" id="Q8NDK2"/>
<dbReference type="CDD" id="cd07936">
    <property type="entry name" value="SCAN"/>
    <property type="match status" value="1"/>
</dbReference>
<dbReference type="DisGeNET" id="55663"/>
<feature type="region of interest" description="Disordered" evidence="3">
    <location>
        <begin position="130"/>
        <end position="155"/>
    </location>
</feature>
<gene>
    <name evidence="5" type="primary">DKFZp434K202</name>
</gene>
<dbReference type="PROSITE" id="PS50804">
    <property type="entry name" value="SCAN_BOX"/>
    <property type="match status" value="1"/>
</dbReference>
<dbReference type="InterPro" id="IPR050916">
    <property type="entry name" value="SCAN-C2H2_zinc_finger"/>
</dbReference>